<dbReference type="InterPro" id="IPR004948">
    <property type="entry name" value="Nuc-triphosphatase_THEP1"/>
</dbReference>
<name>A0A7U4QKF9_DESA2</name>
<dbReference type="AlphaFoldDB" id="A0A7U4QKF9"/>
<evidence type="ECO:0000313" key="2">
    <source>
        <dbReference type="Proteomes" id="UP000070560"/>
    </source>
</evidence>
<protein>
    <submittedName>
        <fullName evidence="1">Nucleoside-triphosphatase THEP1</fullName>
    </submittedName>
</protein>
<dbReference type="EMBL" id="CP013015">
    <property type="protein sequence ID" value="AMM40984.1"/>
    <property type="molecule type" value="Genomic_DNA"/>
</dbReference>
<keyword evidence="2" id="KW-1185">Reference proteome</keyword>
<dbReference type="GO" id="GO:0017111">
    <property type="term" value="F:ribonucleoside triphosphate phosphatase activity"/>
    <property type="evidence" value="ECO:0007669"/>
    <property type="project" value="InterPro"/>
</dbReference>
<dbReference type="KEGG" id="daw:HS1_001180"/>
<dbReference type="OrthoDB" id="9786803at2"/>
<sequence>MANLKIIIIDEIGKMECFSQKFKDFLWNLLSKPNPLLGSISLKGNKFIKKIKHLPEVRLVEVSKE</sequence>
<proteinExistence type="predicted"/>
<dbReference type="Proteomes" id="UP000070560">
    <property type="component" value="Chromosome"/>
</dbReference>
<dbReference type="InterPro" id="IPR027417">
    <property type="entry name" value="P-loop_NTPase"/>
</dbReference>
<dbReference type="RefSeq" id="WP_066062285.1">
    <property type="nucleotide sequence ID" value="NZ_CP013015.1"/>
</dbReference>
<dbReference type="Pfam" id="PF03266">
    <property type="entry name" value="NTPase_1"/>
    <property type="match status" value="1"/>
</dbReference>
<organism evidence="1 2">
    <name type="scientific">Desulfofervidus auxilii</name>
    <dbReference type="NCBI Taxonomy" id="1621989"/>
    <lineage>
        <taxon>Bacteria</taxon>
        <taxon>Pseudomonadati</taxon>
        <taxon>Thermodesulfobacteriota</taxon>
        <taxon>Candidatus Desulfofervidia</taxon>
        <taxon>Candidatus Desulfofervidales</taxon>
        <taxon>Candidatus Desulfofervidaceae</taxon>
        <taxon>Candidatus Desulfofervidus</taxon>
    </lineage>
</organism>
<accession>A0A7U4QKF9</accession>
<gene>
    <name evidence="1" type="ORF">HS1_001180</name>
</gene>
<dbReference type="Gene3D" id="3.40.50.300">
    <property type="entry name" value="P-loop containing nucleotide triphosphate hydrolases"/>
    <property type="match status" value="1"/>
</dbReference>
<evidence type="ECO:0000313" key="1">
    <source>
        <dbReference type="EMBL" id="AMM40984.1"/>
    </source>
</evidence>
<reference evidence="1 2" key="1">
    <citation type="submission" date="2015-10" db="EMBL/GenBank/DDBJ databases">
        <title>Candidatus Desulfofervidus auxilii, a hydrogenotrophic sulfate-reducing bacterium involved in the thermophilic anaerobic oxidation of methane.</title>
        <authorList>
            <person name="Krukenberg V."/>
            <person name="Richter M."/>
            <person name="Wegener G."/>
        </authorList>
    </citation>
    <scope>NUCLEOTIDE SEQUENCE [LARGE SCALE GENOMIC DNA]</scope>
    <source>
        <strain evidence="1 2">HS1</strain>
    </source>
</reference>